<comment type="caution">
    <text evidence="1">The sequence shown here is derived from an EMBL/GenBank/DDBJ whole genome shotgun (WGS) entry which is preliminary data.</text>
</comment>
<name>A0A502FV29_9PROT</name>
<protein>
    <submittedName>
        <fullName evidence="1">Uncharacterized protein</fullName>
    </submittedName>
</protein>
<accession>A0A502FV29</accession>
<dbReference type="OrthoDB" id="7220345at2"/>
<keyword evidence="2" id="KW-1185">Reference proteome</keyword>
<sequence length="90" mass="9836">MPDGGHSFTPRGFTAAGAAYYVGMGEAGWLAEVKAGKAPQPVYPTPRRPVWAREDLDLFMDVLTGRAAAVDWLDPRSYRRQAPAETAQGW</sequence>
<organism evidence="1 2">
    <name type="scientific">Muricoccus nepalensis</name>
    <dbReference type="NCBI Taxonomy" id="1854500"/>
    <lineage>
        <taxon>Bacteria</taxon>
        <taxon>Pseudomonadati</taxon>
        <taxon>Pseudomonadota</taxon>
        <taxon>Alphaproteobacteria</taxon>
        <taxon>Acetobacterales</taxon>
        <taxon>Roseomonadaceae</taxon>
        <taxon>Muricoccus</taxon>
    </lineage>
</organism>
<evidence type="ECO:0000313" key="2">
    <source>
        <dbReference type="Proteomes" id="UP000317078"/>
    </source>
</evidence>
<dbReference type="EMBL" id="RCZP01000018">
    <property type="protein sequence ID" value="TPG53240.1"/>
    <property type="molecule type" value="Genomic_DNA"/>
</dbReference>
<gene>
    <name evidence="1" type="ORF">EAH89_17120</name>
</gene>
<dbReference type="RefSeq" id="WP_140884942.1">
    <property type="nucleotide sequence ID" value="NZ_RCZP01000018.1"/>
</dbReference>
<dbReference type="AlphaFoldDB" id="A0A502FV29"/>
<proteinExistence type="predicted"/>
<reference evidence="1 2" key="1">
    <citation type="journal article" date="2019" name="Environ. Microbiol.">
        <title>Species interactions and distinct microbial communities in high Arctic permafrost affected cryosols are associated with the CH4 and CO2 gas fluxes.</title>
        <authorList>
            <person name="Altshuler I."/>
            <person name="Hamel J."/>
            <person name="Turney S."/>
            <person name="Magnuson E."/>
            <person name="Levesque R."/>
            <person name="Greer C."/>
            <person name="Whyte L.G."/>
        </authorList>
    </citation>
    <scope>NUCLEOTIDE SEQUENCE [LARGE SCALE GENOMIC DNA]</scope>
    <source>
        <strain evidence="1 2">S9.3B</strain>
    </source>
</reference>
<evidence type="ECO:0000313" key="1">
    <source>
        <dbReference type="EMBL" id="TPG53240.1"/>
    </source>
</evidence>
<dbReference type="Proteomes" id="UP000317078">
    <property type="component" value="Unassembled WGS sequence"/>
</dbReference>